<keyword evidence="4 10" id="KW-0347">Helicase</keyword>
<proteinExistence type="inferred from homology"/>
<dbReference type="EC" id="5.6.2.3" evidence="4"/>
<dbReference type="Pfam" id="PF05970">
    <property type="entry name" value="PIF1"/>
    <property type="match status" value="1"/>
</dbReference>
<feature type="domain" description="DNA helicase Pif1-like DEAD-box helicase" evidence="7">
    <location>
        <begin position="1391"/>
        <end position="1596"/>
    </location>
</feature>
<evidence type="ECO:0000259" key="6">
    <source>
        <dbReference type="Pfam" id="PF02902"/>
    </source>
</evidence>
<dbReference type="InterPro" id="IPR038765">
    <property type="entry name" value="Papain-like_cys_pep_sf"/>
</dbReference>
<evidence type="ECO:0000256" key="4">
    <source>
        <dbReference type="RuleBase" id="RU363044"/>
    </source>
</evidence>
<dbReference type="Proteomes" id="UP000251960">
    <property type="component" value="Chromosome 1"/>
</dbReference>
<dbReference type="ExpressionAtlas" id="A0A317Y9P6">
    <property type="expression patterns" value="baseline and differential"/>
</dbReference>
<dbReference type="GO" id="GO:0000723">
    <property type="term" value="P:telomere maintenance"/>
    <property type="evidence" value="ECO:0007669"/>
    <property type="project" value="InterPro"/>
</dbReference>
<keyword evidence="4" id="KW-0547">Nucleotide-binding</keyword>
<keyword evidence="4" id="KW-0234">DNA repair</keyword>
<feature type="region of interest" description="Disordered" evidence="5">
    <location>
        <begin position="263"/>
        <end position="292"/>
    </location>
</feature>
<name>A0A317Y9P6_MAIZE</name>
<dbReference type="SUPFAM" id="SSF54001">
    <property type="entry name" value="Cysteine proteinases"/>
    <property type="match status" value="1"/>
</dbReference>
<dbReference type="GO" id="GO:0016887">
    <property type="term" value="F:ATP hydrolysis activity"/>
    <property type="evidence" value="ECO:0007669"/>
    <property type="project" value="RHEA"/>
</dbReference>
<dbReference type="GO" id="GO:0008234">
    <property type="term" value="F:cysteine-type peptidase activity"/>
    <property type="evidence" value="ECO:0007669"/>
    <property type="project" value="InterPro"/>
</dbReference>
<evidence type="ECO:0000256" key="2">
    <source>
        <dbReference type="ARBA" id="ARBA00022670"/>
    </source>
</evidence>
<dbReference type="PANTHER" id="PTHR10492:SF92">
    <property type="entry name" value="ATP-DEPENDENT DNA HELICASE"/>
    <property type="match status" value="1"/>
</dbReference>
<dbReference type="Pfam" id="PF14214">
    <property type="entry name" value="Helitron_like_N"/>
    <property type="match status" value="1"/>
</dbReference>
<dbReference type="EMBL" id="NCVQ01000001">
    <property type="protein sequence ID" value="PWZ55397.1"/>
    <property type="molecule type" value="Genomic_DNA"/>
</dbReference>
<keyword evidence="2" id="KW-0645">Protease</keyword>
<evidence type="ECO:0000259" key="7">
    <source>
        <dbReference type="Pfam" id="PF05970"/>
    </source>
</evidence>
<dbReference type="Pfam" id="PF02902">
    <property type="entry name" value="Peptidase_C48"/>
    <property type="match status" value="1"/>
</dbReference>
<evidence type="ECO:0000256" key="5">
    <source>
        <dbReference type="SAM" id="MobiDB-lite"/>
    </source>
</evidence>
<keyword evidence="4" id="KW-0227">DNA damage</keyword>
<dbReference type="Pfam" id="PF21530">
    <property type="entry name" value="Pif1_2B_dom"/>
    <property type="match status" value="1"/>
</dbReference>
<keyword evidence="4" id="KW-0067">ATP-binding</keyword>
<dbReference type="GO" id="GO:0006508">
    <property type="term" value="P:proteolysis"/>
    <property type="evidence" value="ECO:0007669"/>
    <property type="project" value="UniProtKB-KW"/>
</dbReference>
<comment type="similarity">
    <text evidence="4">Belongs to the helicase family.</text>
</comment>
<feature type="compositionally biased region" description="Basic residues" evidence="5">
    <location>
        <begin position="269"/>
        <end position="282"/>
    </location>
</feature>
<sequence length="2215" mass="255769">MEPAVLNRERVALDKKNRMPMLFGDYSDEDFYGVQRKYSIVTRVEVKFPIEPRYRDRQHYILSDINGAKIEAIATRYEIVKYFNSLLHEKHVYKMHNVWFGLNPGAFNFRHLNGTMELYFTQHTVVEPYTVPVQMPPFPKHIFLNLDDIAELPNMTLVDIMAIVVHLDTIHRTMWGTFRKIVIMDASHIISPLVLAAYYFYAHVFSGTVLVIDQMGHNAGRKPLRDISSNIIRGDQNELLGPMLDAKERKRKRDRERYAAMSVEQKNEKNRKRREARQRNKGHNVIPTVSGGDQNEQLRLYNQTPRRKEGKLEYIRKRRALQASTLNQGSIAMEVPTYTSEVVHSTADVSKPDSSSDNACDWVIPEYNSTPFMPASTQTEDVGSPDMSTEPLRRKHHVLPGERQAILARQNKKFEANIARSVATLTEDTISDVGQMDDSTQPGSTIEINNTVDDDDEGVIFGEDNDENEGYLFADEYTNEDFEIDGTQDQSVVTDVPDPYDKVYSNIPEETHMLKHVPDCGYCTAKKFEYEPPRFCCRGGKVELAPLETPPQLRRLWDSADSDARHFRDNIRFFNGHFSFTSLYCCLDSMTTNMRDSGIYTFRAQGMMYHNIKSFGSECGAEHKHLELYFYDDDPSLEHRYRKCREDQIQKDQEVIKQIVGILRGNPYSEHLRSMGHVENLADYHIALNLDQTLNRKTYNTPLTSEVAAVWIEGSERRGQFSKSVMLHGKDRSSHDIRSYHGCYDALSYPLFFPRGELGWHANIPKVGVSMDEVDAYRATHRASNGNDEDAEPPTHLCVSVRDYYCYKFQIRPGVFNPILHGKRLFQQFAVDTYIKIESSRLDFIRKNQDRLRADLYQGLVDSMLDGDVRGEKVGKRTVLSSSFIGGPRDMRRRYMDAMALVQKFGKPDIFLTMTCNPNWDEIRRELLPGQTPQDRPDLVVRVFHAKLQELKHRLTKQDILGKVRAYVYVVEFQKRGLPHAHFLLIMQRKYKLTCPEQYDLLISAEILSNKYPELRKMVIKHMMHGPCGSLNPNCPCTKGRASCKNQYPRHFHEATMQGKDSYPNYRRRDDGRKEKYSFKYIYKGHDRASVVMRDASKENGDVDEIQQYRDARWVTPPEALWRIYGFELSQNSPSVMQLQLHLPNMHMVTFHERQMVERVVNRPGADRSMITAYFEANKLYEEARGILYRDFPEWYTWQQGKVWQRRKRNTGGQVGRIVSALPSEGERFYLRLLLNHVTGATSYEDLRTVDGDTLPSFREATQRRGLLEADNTIDECLNEAALYQMPSALRRLFATILVFCEPNDVAELWQRHLDTMSEDYHRITQSKTHLQQMVLIDIRNMLQSMGKDIKTFPLPAIIDRYDDSQGIDREIYEEEIIEATTEDVALQETLNEEQKSAYEKILSVVDTSNGGVFFVDGPGGTGKTYLYKALLAVLRSQDKIAVATATSGVAASIMPGGRTAHSRFKIPLTIDDGAICTFMKQSGTSKLLQKASLIIWDEASMAKRQSIEALDNSMRDIMGRPDLPFGGKTIVFGGDFRQVLPVVRKGSRAQIVAASLRSSYLWESMCHLKLVRNMRAKSDPWFAEYLLRVGGGTEEVNNDGDVRLPDEVCVPYTGDDRDLDRLIDDIYPSLNENMSNTSYITSRAILTTRNDWVDMINMRMIDRFQQEQMMYHSFDTAVDDPNNYYPSEFLNTLTPNGLPPHVLKLKIGCPIMFLRNIDPVNGLCNGTRLVVRGFQKNSIDAEIVLGQHAGMRVFLPRIPLCPSDDEMFPFHFKRKQFPVFIPINIREMHWYLAVINARNMEIQVLDSLGTSSGHNDLIDTDDMSHFRKKLAAILLSSDINKRKGCPLYKYDKEVDAGCSSDVQILDSPTNPKKRKLLCVSEENEVLMEDDDGPITQADLERWFVHDWDKRTPIKIPTDECTNEFLLSGLSTKDMLVTKTDLIDVLCDYIMTIQDDTTLEMTWVRSFNPFKIEISVKDLQNVLRVNLDMTLKCFDMAVRLLAIKESHMSKDEMIKDKKHYMDMRFWRMVGFGKLPKYHQDPTVEELAKTLDCWPSLNYYITGCKYVLMPWKFNGCYALFIIDHGKKHVTFIDFTPTQDWCKHMPYKRFAEAIIMASKKYKIAYNKKRSGWADDIFKWEHTIRSGLPLDLKGVNTSYFVLQAMVMWGNGRRMEFNRDTKILRRNFVIDLLSYEENSCRYAIPPNIQQRLISIAKKD</sequence>
<dbReference type="InterPro" id="IPR010285">
    <property type="entry name" value="DNA_helicase_pif1-like_DEAD"/>
</dbReference>
<comment type="similarity">
    <text evidence="1">Belongs to the peptidase C48 family.</text>
</comment>
<comment type="catalytic activity">
    <reaction evidence="4">
        <text>ATP + H2O = ADP + phosphate + H(+)</text>
        <dbReference type="Rhea" id="RHEA:13065"/>
        <dbReference type="ChEBI" id="CHEBI:15377"/>
        <dbReference type="ChEBI" id="CHEBI:15378"/>
        <dbReference type="ChEBI" id="CHEBI:30616"/>
        <dbReference type="ChEBI" id="CHEBI:43474"/>
        <dbReference type="ChEBI" id="CHEBI:456216"/>
        <dbReference type="EC" id="5.6.2.3"/>
    </reaction>
</comment>
<dbReference type="InterPro" id="IPR049163">
    <property type="entry name" value="Pif1-like_2B_dom"/>
</dbReference>
<comment type="caution">
    <text evidence="10">The sequence shown here is derived from an EMBL/GenBank/DDBJ whole genome shotgun (WGS) entry which is preliminary data.</text>
</comment>
<evidence type="ECO:0000259" key="9">
    <source>
        <dbReference type="Pfam" id="PF21530"/>
    </source>
</evidence>
<dbReference type="GO" id="GO:0005524">
    <property type="term" value="F:ATP binding"/>
    <property type="evidence" value="ECO:0007669"/>
    <property type="project" value="UniProtKB-KW"/>
</dbReference>
<keyword evidence="4" id="KW-0233">DNA recombination</keyword>
<dbReference type="Gene3D" id="3.40.50.300">
    <property type="entry name" value="P-loop containing nucleotide triphosphate hydrolases"/>
    <property type="match status" value="1"/>
</dbReference>
<dbReference type="InterPro" id="IPR027417">
    <property type="entry name" value="P-loop_NTPase"/>
</dbReference>
<dbReference type="PANTHER" id="PTHR10492">
    <property type="match status" value="1"/>
</dbReference>
<dbReference type="GO" id="GO:0043139">
    <property type="term" value="F:5'-3' DNA helicase activity"/>
    <property type="evidence" value="ECO:0007669"/>
    <property type="project" value="UniProtKB-EC"/>
</dbReference>
<dbReference type="GO" id="GO:0006310">
    <property type="term" value="P:DNA recombination"/>
    <property type="evidence" value="ECO:0007669"/>
    <property type="project" value="UniProtKB-KW"/>
</dbReference>
<evidence type="ECO:0000259" key="8">
    <source>
        <dbReference type="Pfam" id="PF14214"/>
    </source>
</evidence>
<evidence type="ECO:0000313" key="10">
    <source>
        <dbReference type="EMBL" id="PWZ55397.1"/>
    </source>
</evidence>
<dbReference type="SUPFAM" id="SSF52540">
    <property type="entry name" value="P-loop containing nucleoside triphosphate hydrolases"/>
    <property type="match status" value="2"/>
</dbReference>
<dbReference type="InterPro" id="IPR003653">
    <property type="entry name" value="Peptidase_C48_C"/>
</dbReference>
<dbReference type="GO" id="GO:0006281">
    <property type="term" value="P:DNA repair"/>
    <property type="evidence" value="ECO:0007669"/>
    <property type="project" value="UniProtKB-KW"/>
</dbReference>
<comment type="cofactor">
    <cofactor evidence="4">
        <name>Mg(2+)</name>
        <dbReference type="ChEBI" id="CHEBI:18420"/>
    </cofactor>
</comment>
<organism evidence="10">
    <name type="scientific">Zea mays</name>
    <name type="common">Maize</name>
    <dbReference type="NCBI Taxonomy" id="4577"/>
    <lineage>
        <taxon>Eukaryota</taxon>
        <taxon>Viridiplantae</taxon>
        <taxon>Streptophyta</taxon>
        <taxon>Embryophyta</taxon>
        <taxon>Tracheophyta</taxon>
        <taxon>Spermatophyta</taxon>
        <taxon>Magnoliopsida</taxon>
        <taxon>Liliopsida</taxon>
        <taxon>Poales</taxon>
        <taxon>Poaceae</taxon>
        <taxon>PACMAD clade</taxon>
        <taxon>Panicoideae</taxon>
        <taxon>Andropogonodae</taxon>
        <taxon>Andropogoneae</taxon>
        <taxon>Tripsacinae</taxon>
        <taxon>Zea</taxon>
    </lineage>
</organism>
<gene>
    <name evidence="10" type="primary">pif1_188</name>
    <name evidence="10" type="ORF">Zm00014a_034931</name>
</gene>
<accession>A0A317Y9P6</accession>
<dbReference type="InterPro" id="IPR025476">
    <property type="entry name" value="Helitron_helicase-like"/>
</dbReference>
<feature type="region of interest" description="Disordered" evidence="5">
    <location>
        <begin position="433"/>
        <end position="457"/>
    </location>
</feature>
<evidence type="ECO:0000256" key="1">
    <source>
        <dbReference type="ARBA" id="ARBA00005234"/>
    </source>
</evidence>
<feature type="compositionally biased region" description="Polar residues" evidence="5">
    <location>
        <begin position="437"/>
        <end position="451"/>
    </location>
</feature>
<reference evidence="10" key="1">
    <citation type="journal article" date="2018" name="Nat. Genet.">
        <title>Extensive intraspecific gene order and gene structural variations between Mo17 and other maize genomes.</title>
        <authorList>
            <person name="Sun S."/>
            <person name="Zhou Y."/>
            <person name="Chen J."/>
            <person name="Shi J."/>
            <person name="Zhao H."/>
            <person name="Zhao H."/>
            <person name="Song W."/>
            <person name="Zhang M."/>
            <person name="Cui Y."/>
            <person name="Dong X."/>
            <person name="Liu H."/>
            <person name="Ma X."/>
            <person name="Jiao Y."/>
            <person name="Wang B."/>
            <person name="Wei X."/>
            <person name="Stein J.C."/>
            <person name="Glaubitz J.C."/>
            <person name="Lu F."/>
            <person name="Yu G."/>
            <person name="Liang C."/>
            <person name="Fengler K."/>
            <person name="Li B."/>
            <person name="Rafalski A."/>
            <person name="Schnable P.S."/>
            <person name="Ware D.H."/>
            <person name="Buckler E.S."/>
            <person name="Lai J."/>
        </authorList>
    </citation>
    <scope>NUCLEOTIDE SEQUENCE [LARGE SCALE GENOMIC DNA]</scope>
    <source>
        <tissue evidence="10">Seedling</tissue>
    </source>
</reference>
<feature type="domain" description="Helitron helicase-like" evidence="8">
    <location>
        <begin position="804"/>
        <end position="985"/>
    </location>
</feature>
<evidence type="ECO:0000256" key="3">
    <source>
        <dbReference type="ARBA" id="ARBA00022801"/>
    </source>
</evidence>
<dbReference type="Gene3D" id="3.40.395.10">
    <property type="entry name" value="Adenoviral Proteinase, Chain A"/>
    <property type="match status" value="1"/>
</dbReference>
<keyword evidence="3 4" id="KW-0378">Hydrolase</keyword>
<feature type="domain" description="DNA helicase Pif1-like 2B" evidence="9">
    <location>
        <begin position="1689"/>
        <end position="1735"/>
    </location>
</feature>
<feature type="domain" description="Ubiquitin-like protease family profile" evidence="6">
    <location>
        <begin position="1780"/>
        <end position="1815"/>
    </location>
</feature>
<protein>
    <recommendedName>
        <fullName evidence="4">ATP-dependent DNA helicase</fullName>
        <ecNumber evidence="4">5.6.2.3</ecNumber>
    </recommendedName>
</protein>